<accession>A0A3B1CHA6</accession>
<dbReference type="GO" id="GO:0016779">
    <property type="term" value="F:nucleotidyltransferase activity"/>
    <property type="evidence" value="ECO:0007669"/>
    <property type="project" value="UniProtKB-ARBA"/>
</dbReference>
<evidence type="ECO:0000256" key="1">
    <source>
        <dbReference type="ARBA" id="ARBA00022679"/>
    </source>
</evidence>
<keyword evidence="2 4" id="KW-0012">Acyltransferase</keyword>
<dbReference type="EC" id="2.3.1.157" evidence="4"/>
<keyword evidence="1 4" id="KW-0808">Transferase</keyword>
<dbReference type="InterPro" id="IPR056729">
    <property type="entry name" value="GMPPB_C"/>
</dbReference>
<dbReference type="SUPFAM" id="SSF51161">
    <property type="entry name" value="Trimeric LpxA-like enzymes"/>
    <property type="match status" value="1"/>
</dbReference>
<proteinExistence type="predicted"/>
<dbReference type="Gene3D" id="2.160.10.10">
    <property type="entry name" value="Hexapeptide repeat proteins"/>
    <property type="match status" value="1"/>
</dbReference>
<gene>
    <name evidence="4" type="ORF">MNBD_NITROSPINAE01-905</name>
</gene>
<evidence type="ECO:0000256" key="2">
    <source>
        <dbReference type="ARBA" id="ARBA00023315"/>
    </source>
</evidence>
<protein>
    <submittedName>
        <fullName evidence="4">Glucosamine-1-phosphate N-acetyltransferase</fullName>
        <ecNumber evidence="4">2.3.1.157</ecNumber>
    </submittedName>
</protein>
<sequence>MKFAEYFLEDNSFRFLSEIRNGNEPWSSIKAIDLIIKEYIESVSESGLGAIEDNCQLNDITGLNGEMIENSIVVKQSFVLTEPLCISTEQIFIGAGTFLESGAIIKAPCVIGKNCEIRQGAYIRGNVIVGNNCVVGHVTEVKNSIFMNDTHAGHFAYVGDSILGSHVNLGAGTKLANLQFRSRQEIDENRINDIIVRNNGERINTGISKLGAVIGDYTEIGCNTVTSPGTVLGANCWIYPNTTAPKGFYPAGSIIKNSGGDAVQIVKRAT</sequence>
<evidence type="ECO:0000259" key="3">
    <source>
        <dbReference type="Pfam" id="PF25087"/>
    </source>
</evidence>
<dbReference type="Pfam" id="PF25087">
    <property type="entry name" value="GMPPB_C"/>
    <property type="match status" value="1"/>
</dbReference>
<evidence type="ECO:0000313" key="4">
    <source>
        <dbReference type="EMBL" id="VAX18155.1"/>
    </source>
</evidence>
<feature type="domain" description="Mannose-1-phosphate guanyltransferase C-terminal" evidence="3">
    <location>
        <begin position="106"/>
        <end position="178"/>
    </location>
</feature>
<dbReference type="GO" id="GO:0019134">
    <property type="term" value="F:glucosamine-1-phosphate N-acetyltransferase activity"/>
    <property type="evidence" value="ECO:0007669"/>
    <property type="project" value="UniProtKB-EC"/>
</dbReference>
<dbReference type="InterPro" id="IPR011004">
    <property type="entry name" value="Trimer_LpxA-like_sf"/>
</dbReference>
<dbReference type="PANTHER" id="PTHR43584">
    <property type="entry name" value="NUCLEOTIDYL TRANSFERASE"/>
    <property type="match status" value="1"/>
</dbReference>
<dbReference type="PANTHER" id="PTHR43584:SF8">
    <property type="entry name" value="N-ACETYLMURAMATE ALPHA-1-PHOSPHATE URIDYLYLTRANSFERASE"/>
    <property type="match status" value="1"/>
</dbReference>
<name>A0A3B1CHA6_9ZZZZ</name>
<dbReference type="InterPro" id="IPR050065">
    <property type="entry name" value="GlmU-like"/>
</dbReference>
<dbReference type="AlphaFoldDB" id="A0A3B1CHA6"/>
<dbReference type="EMBL" id="UOGC01000065">
    <property type="protein sequence ID" value="VAX18155.1"/>
    <property type="molecule type" value="Genomic_DNA"/>
</dbReference>
<reference evidence="4" key="1">
    <citation type="submission" date="2018-06" db="EMBL/GenBank/DDBJ databases">
        <authorList>
            <person name="Zhirakovskaya E."/>
        </authorList>
    </citation>
    <scope>NUCLEOTIDE SEQUENCE</scope>
</reference>
<organism evidence="4">
    <name type="scientific">hydrothermal vent metagenome</name>
    <dbReference type="NCBI Taxonomy" id="652676"/>
    <lineage>
        <taxon>unclassified sequences</taxon>
        <taxon>metagenomes</taxon>
        <taxon>ecological metagenomes</taxon>
    </lineage>
</organism>